<proteinExistence type="predicted"/>
<dbReference type="Pfam" id="PF10011">
    <property type="entry name" value="DUF2254"/>
    <property type="match status" value="1"/>
</dbReference>
<name>A0A927E3W2_KLEPN</name>
<protein>
    <submittedName>
        <fullName evidence="1">DUF2254 domain-containing protein</fullName>
    </submittedName>
</protein>
<dbReference type="Proteomes" id="UP000623974">
    <property type="component" value="Unassembled WGS sequence"/>
</dbReference>
<sequence length="39" mass="4285">MSADLLETIIVSDVRSFAQDPRFCLSVMAEIACRALSPQ</sequence>
<dbReference type="EMBL" id="JACXSX010000006">
    <property type="protein sequence ID" value="MBD3744437.1"/>
    <property type="molecule type" value="Genomic_DNA"/>
</dbReference>
<reference evidence="1" key="1">
    <citation type="submission" date="2020-07" db="EMBL/GenBank/DDBJ databases">
        <title>Clinical and genomic characterization of carbapenemase-producing Enterobacterales causing secondary infections during the COVID-19 crisis at a New York City hospital.</title>
        <authorList>
            <person name="Gomez-Simmonds A."/>
            <person name="Annavajhala M.K."/>
            <person name="Uhlemann A.-C."/>
        </authorList>
    </citation>
    <scope>NUCLEOTIDE SEQUENCE</scope>
    <source>
        <strain evidence="1">KP1828</strain>
    </source>
</reference>
<evidence type="ECO:0000313" key="2">
    <source>
        <dbReference type="Proteomes" id="UP000623974"/>
    </source>
</evidence>
<dbReference type="AlphaFoldDB" id="A0A927E3W2"/>
<organism evidence="1 2">
    <name type="scientific">Klebsiella pneumoniae</name>
    <dbReference type="NCBI Taxonomy" id="573"/>
    <lineage>
        <taxon>Bacteria</taxon>
        <taxon>Pseudomonadati</taxon>
        <taxon>Pseudomonadota</taxon>
        <taxon>Gammaproteobacteria</taxon>
        <taxon>Enterobacterales</taxon>
        <taxon>Enterobacteriaceae</taxon>
        <taxon>Klebsiella/Raoultella group</taxon>
        <taxon>Klebsiella</taxon>
        <taxon>Klebsiella pneumoniae complex</taxon>
    </lineage>
</organism>
<gene>
    <name evidence="1" type="ORF">IE980_29095</name>
</gene>
<accession>A0A927E3W2</accession>
<comment type="caution">
    <text evidence="1">The sequence shown here is derived from an EMBL/GenBank/DDBJ whole genome shotgun (WGS) entry which is preliminary data.</text>
</comment>
<evidence type="ECO:0000313" key="1">
    <source>
        <dbReference type="EMBL" id="MBD3744437.1"/>
    </source>
</evidence>
<dbReference type="InterPro" id="IPR018723">
    <property type="entry name" value="DUF2254_membrane"/>
</dbReference>